<dbReference type="NCBIfam" id="TIGR03340">
    <property type="entry name" value="phn_DUF6"/>
    <property type="match status" value="1"/>
</dbReference>
<evidence type="ECO:0000256" key="3">
    <source>
        <dbReference type="ARBA" id="ARBA00022516"/>
    </source>
</evidence>
<dbReference type="AlphaFoldDB" id="A2SNR9"/>
<organism evidence="13 15">
    <name type="scientific">Methylibium petroleiphilum (strain ATCC BAA-1232 / LMG 22953 / PM1)</name>
    <dbReference type="NCBI Taxonomy" id="420662"/>
    <lineage>
        <taxon>Bacteria</taxon>
        <taxon>Pseudomonadati</taxon>
        <taxon>Pseudomonadota</taxon>
        <taxon>Betaproteobacteria</taxon>
        <taxon>Burkholderiales</taxon>
        <taxon>Sphaerotilaceae</taxon>
        <taxon>Methylibium</taxon>
    </lineage>
</organism>
<feature type="domain" description="EamA" evidence="12">
    <location>
        <begin position="6"/>
        <end position="135"/>
    </location>
</feature>
<feature type="transmembrane region" description="Helical" evidence="11">
    <location>
        <begin position="169"/>
        <end position="190"/>
    </location>
</feature>
<dbReference type="Gene3D" id="1.10.3730.20">
    <property type="match status" value="2"/>
</dbReference>
<accession>A2SNR9</accession>
<feature type="transmembrane region" description="Helical" evidence="11">
    <location>
        <begin position="35"/>
        <end position="55"/>
    </location>
</feature>
<keyword evidence="2" id="KW-1003">Cell membrane</keyword>
<evidence type="ECO:0000256" key="4">
    <source>
        <dbReference type="ARBA" id="ARBA00022519"/>
    </source>
</evidence>
<evidence type="ECO:0000256" key="6">
    <source>
        <dbReference type="ARBA" id="ARBA00022692"/>
    </source>
</evidence>
<feature type="transmembrane region" description="Helical" evidence="11">
    <location>
        <begin position="90"/>
        <end position="110"/>
    </location>
</feature>
<dbReference type="GO" id="GO:0009103">
    <property type="term" value="P:lipopolysaccharide biosynthetic process"/>
    <property type="evidence" value="ECO:0007669"/>
    <property type="project" value="UniProtKB-KW"/>
</dbReference>
<keyword evidence="8 11" id="KW-1133">Transmembrane helix</keyword>
<keyword evidence="9" id="KW-0443">Lipid metabolism</keyword>
<dbReference type="HOGENOM" id="CLU_060016_2_0_4"/>
<keyword evidence="7" id="KW-0448">Lipopolysaccharide biosynthesis</keyword>
<comment type="subcellular location">
    <subcellularLocation>
        <location evidence="1">Cell membrane</location>
        <topology evidence="1">Multi-pass membrane protein</topology>
    </subcellularLocation>
</comment>
<dbReference type="eggNOG" id="COG0697">
    <property type="taxonomic scope" value="Bacteria"/>
</dbReference>
<geneLocation type="plasmid" evidence="13 15">
    <name>RPME01</name>
</geneLocation>
<keyword evidence="4" id="KW-0997">Cell inner membrane</keyword>
<dbReference type="KEGG" id="mpt:Mpe_B0468"/>
<gene>
    <name evidence="13" type="ordered locus">Mpe_B0433</name>
    <name evidence="14" type="ordered locus">Mpe_B0468</name>
</gene>
<dbReference type="GO" id="GO:0022857">
    <property type="term" value="F:transmembrane transporter activity"/>
    <property type="evidence" value="ECO:0007669"/>
    <property type="project" value="InterPro"/>
</dbReference>
<dbReference type="EMBL" id="CP000556">
    <property type="protein sequence ID" value="ABM97208.1"/>
    <property type="molecule type" value="Genomic_DNA"/>
</dbReference>
<evidence type="ECO:0000256" key="2">
    <source>
        <dbReference type="ARBA" id="ARBA00022475"/>
    </source>
</evidence>
<evidence type="ECO:0000256" key="8">
    <source>
        <dbReference type="ARBA" id="ARBA00022989"/>
    </source>
</evidence>
<evidence type="ECO:0000313" key="14">
    <source>
        <dbReference type="EMBL" id="ABM97242.1"/>
    </source>
</evidence>
<keyword evidence="13" id="KW-0614">Plasmid</keyword>
<dbReference type="PANTHER" id="PTHR30561:SF9">
    <property type="entry name" value="4-AMINO-4-DEOXY-L-ARABINOSE-PHOSPHOUNDECAPRENOL FLIPPASE SUBUNIT ARNF-RELATED"/>
    <property type="match status" value="1"/>
</dbReference>
<dbReference type="InterPro" id="IPR000390">
    <property type="entry name" value="Small_drug/metabolite_transptr"/>
</dbReference>
<evidence type="ECO:0000259" key="12">
    <source>
        <dbReference type="Pfam" id="PF00892"/>
    </source>
</evidence>
<feature type="transmembrane region" description="Helical" evidence="11">
    <location>
        <begin position="240"/>
        <end position="259"/>
    </location>
</feature>
<keyword evidence="3" id="KW-0444">Lipid biosynthesis</keyword>
<dbReference type="Pfam" id="PF00892">
    <property type="entry name" value="EamA"/>
    <property type="match status" value="2"/>
</dbReference>
<keyword evidence="10 11" id="KW-0472">Membrane</keyword>
<reference evidence="13 15" key="1">
    <citation type="journal article" date="2007" name="J. Bacteriol.">
        <title>Whole-genome analysis of the methyl tert-butyl ether-degrading beta-proteobacterium Methylibium petroleiphilum PM1.</title>
        <authorList>
            <person name="Kane S.R."/>
            <person name="Chakicherla A.Y."/>
            <person name="Chain P.S.G."/>
            <person name="Schmidt R."/>
            <person name="Shin M.W."/>
            <person name="Legler T.C."/>
            <person name="Scow K.M."/>
            <person name="Larimer F.W."/>
            <person name="Lucas S.M."/>
            <person name="Richardson P.M."/>
            <person name="Hristova K.R."/>
        </authorList>
    </citation>
    <scope>NUCLEOTIDE SEQUENCE [LARGE SCALE GENOMIC DNA]</scope>
    <source>
        <strain evidence="15">ATCC BAA-1232 / LMG 22953 / PM1</strain>
        <plasmid evidence="13">PM1</plasmid>
        <plasmid evidence="13 15">RPME01</plasmid>
    </source>
</reference>
<evidence type="ECO:0000256" key="5">
    <source>
        <dbReference type="ARBA" id="ARBA00022556"/>
    </source>
</evidence>
<feature type="domain" description="EamA" evidence="12">
    <location>
        <begin position="148"/>
        <end position="282"/>
    </location>
</feature>
<dbReference type="SUPFAM" id="SSF103481">
    <property type="entry name" value="Multidrug resistance efflux transporter EmrE"/>
    <property type="match status" value="2"/>
</dbReference>
<keyword evidence="5" id="KW-0441">Lipid A biosynthesis</keyword>
<evidence type="ECO:0000256" key="9">
    <source>
        <dbReference type="ARBA" id="ARBA00023098"/>
    </source>
</evidence>
<dbReference type="InterPro" id="IPR000620">
    <property type="entry name" value="EamA_dom"/>
</dbReference>
<dbReference type="InterPro" id="IPR017725">
    <property type="entry name" value="Phosphonate_util-assoc_TM_put"/>
</dbReference>
<keyword evidence="6 11" id="KW-0812">Transmembrane</keyword>
<keyword evidence="15" id="KW-1185">Reference proteome</keyword>
<dbReference type="PANTHER" id="PTHR30561">
    <property type="entry name" value="SMR FAMILY PROTON-DEPENDENT DRUG EFFLUX TRANSPORTER SUGE"/>
    <property type="match status" value="1"/>
</dbReference>
<dbReference type="RefSeq" id="WP_011831796.1">
    <property type="nucleotide sequence ID" value="NC_008826.1"/>
</dbReference>
<evidence type="ECO:0000256" key="11">
    <source>
        <dbReference type="SAM" id="Phobius"/>
    </source>
</evidence>
<dbReference type="GO" id="GO:0005886">
    <property type="term" value="C:plasma membrane"/>
    <property type="evidence" value="ECO:0007669"/>
    <property type="project" value="UniProtKB-SubCell"/>
</dbReference>
<dbReference type="EMBL" id="CP000556">
    <property type="protein sequence ID" value="ABM97242.1"/>
    <property type="molecule type" value="Genomic_DNA"/>
</dbReference>
<dbReference type="KEGG" id="mpt:Mpe_B0433"/>
<evidence type="ECO:0000313" key="15">
    <source>
        <dbReference type="Proteomes" id="UP000000366"/>
    </source>
</evidence>
<evidence type="ECO:0000256" key="7">
    <source>
        <dbReference type="ARBA" id="ARBA00022985"/>
    </source>
</evidence>
<feature type="transmembrane region" description="Helical" evidence="11">
    <location>
        <begin position="146"/>
        <end position="163"/>
    </location>
</feature>
<dbReference type="Proteomes" id="UP000000366">
    <property type="component" value="Plasmid RPME01"/>
</dbReference>
<feature type="transmembrane region" description="Helical" evidence="11">
    <location>
        <begin position="6"/>
        <end position="23"/>
    </location>
</feature>
<feature type="transmembrane region" description="Helical" evidence="11">
    <location>
        <begin position="116"/>
        <end position="134"/>
    </location>
</feature>
<protein>
    <recommendedName>
        <fullName evidence="12">EamA domain-containing protein</fullName>
    </recommendedName>
</protein>
<reference evidence="13" key="2">
    <citation type="submission" date="2007-01" db="EMBL/GenBank/DDBJ databases">
        <authorList>
            <person name="Copeland A."/>
            <person name="Lucas S."/>
            <person name="Lapidus A."/>
            <person name="Barry K."/>
            <person name="Detter J.C."/>
            <person name="Glavina del Rio T."/>
            <person name="Hammon N."/>
            <person name="Dalin E."/>
            <person name="Tice H."/>
            <person name="Pitluck S."/>
            <person name="Chain P."/>
            <person name="Malfatti S."/>
            <person name="Shin M."/>
            <person name="Vergez L."/>
            <person name="Schmutz J."/>
            <person name="Larimer F."/>
            <person name="Land M."/>
            <person name="Hauser L."/>
            <person name="Richardson P."/>
        </authorList>
    </citation>
    <scope>NUCLEOTIDE SEQUENCE</scope>
    <source>
        <strain evidence="13">PM1</strain>
        <plasmid evidence="13">RPME01</plasmid>
    </source>
</reference>
<name>A2SNR9_METPP</name>
<feature type="transmembrane region" description="Helical" evidence="11">
    <location>
        <begin position="61"/>
        <end position="78"/>
    </location>
</feature>
<feature type="transmembrane region" description="Helical" evidence="11">
    <location>
        <begin position="211"/>
        <end position="228"/>
    </location>
</feature>
<dbReference type="InterPro" id="IPR037185">
    <property type="entry name" value="EmrE-like"/>
</dbReference>
<dbReference type="GO" id="GO:0009245">
    <property type="term" value="P:lipid A biosynthetic process"/>
    <property type="evidence" value="ECO:0007669"/>
    <property type="project" value="UniProtKB-KW"/>
</dbReference>
<evidence type="ECO:0000313" key="13">
    <source>
        <dbReference type="EMBL" id="ABM97208.1"/>
    </source>
</evidence>
<evidence type="ECO:0000256" key="1">
    <source>
        <dbReference type="ARBA" id="ARBA00004651"/>
    </source>
</evidence>
<proteinExistence type="predicted"/>
<sequence>MTDGFAVVAIGLSVLMHVTWNLIARHQPRDAEPLWWVLLGHLVLVAPWGVVRFVIDAQWSVHLLALLLTSAAANVLYFHGLHRAYQHAPVAYVYPLVRSSPLLIAAWSLLFFGESLGALAWIGIAISVVGLVLMARTARGSDEGRALPWTLLAMLATSVYSLSDKAATAHIAGFGGILGYLSVGYLAAWLAMSWRLRRSTGRWIPKARPRASVLLVGSVCVGTAYALVIHAMRTLPAAEVVAYTNAGIVLATVMSMVVFQERVQWQQRAVAAGVVCAGLAFIGVGRTL</sequence>
<evidence type="ECO:0000256" key="10">
    <source>
        <dbReference type="ARBA" id="ARBA00023136"/>
    </source>
</evidence>